<dbReference type="Pfam" id="PF00929">
    <property type="entry name" value="RNase_T"/>
    <property type="match status" value="1"/>
</dbReference>
<keyword evidence="9" id="KW-0239">DNA-directed DNA polymerase</keyword>
<evidence type="ECO:0000256" key="9">
    <source>
        <dbReference type="ARBA" id="ARBA00022932"/>
    </source>
</evidence>
<dbReference type="InterPro" id="IPR006054">
    <property type="entry name" value="DnaQ"/>
</dbReference>
<dbReference type="PANTHER" id="PTHR11472:SF34">
    <property type="entry name" value="REGULATOR OF TELOMERE ELONGATION HELICASE 1"/>
    <property type="match status" value="1"/>
</dbReference>
<organism evidence="14 15">
    <name type="scientific">Vagococcus salmoninarum</name>
    <dbReference type="NCBI Taxonomy" id="2739"/>
    <lineage>
        <taxon>Bacteria</taxon>
        <taxon>Bacillati</taxon>
        <taxon>Bacillota</taxon>
        <taxon>Bacilli</taxon>
        <taxon>Lactobacillales</taxon>
        <taxon>Enterococcaceae</taxon>
        <taxon>Vagococcus</taxon>
    </lineage>
</organism>
<dbReference type="CDD" id="cd06127">
    <property type="entry name" value="DEDDh"/>
    <property type="match status" value="1"/>
</dbReference>
<reference evidence="14 15" key="1">
    <citation type="submission" date="2017-05" db="EMBL/GenBank/DDBJ databases">
        <title>Vagococcus spp. assemblies.</title>
        <authorList>
            <person name="Gulvik C.A."/>
        </authorList>
    </citation>
    <scope>NUCLEOTIDE SEQUENCE [LARGE SCALE GENOMIC DNA]</scope>
    <source>
        <strain evidence="14 15">NCFB 2777</strain>
    </source>
</reference>
<sequence length="929" mass="106231">MNTKDIYAVVDIETTGTNPKEDRIIQFGCVFIKEGQIISSFAQDINPKIKISKQIENLTGISNQQVAQAPYLEDVASKISQMLENCIFVAHNIYFDYQFLSKELVRCGEQPLTNPGIDTVELAQIFLPTSASFRLGDLAEQYGISHDRPHQADSDAEVTGEILLLITEKMKDLPLVTMEKIIPLADQCGMETGEYIKGIAAEQRETNKSLASGIQIIKGLAIRKKIVQSFDYYGLANQTFPKNKGSKEKLYGQHFDYRQNQSKMMNMVYDFFNPTENTANQSLEHKNLAIEASTGSGKTFGYLLPLSYLATPEQPVVISTVSLLLESQLVEKDVAQVNQIRPGSLVATLVKSHQHFIDLDRFEATLQEPTKQKQYALYQMGVLVWLTETETGDLDELNLTTLNHLFFKQIKHKGEAFLSKVSAFYEVDFWRHLQKKMAQSNVIVINHAFLCQENYREKPLLPKSHYLIIDEAHHLSEIAQRSGFMQLNDYQVTKQLNQMLNEDGRSEKLKELQQQPEWQKTIRSLELIIDESVTTLAELKQDIVEGLLIDHNYQYEEEVLISNELLANMPVYTRKDLEQFSLLLKEGVELYELLQGQFLKELDKWTPSEQLVLSEWLEDVGQLGEIKRFVNLFSNGTASNVVKWCRLSEKNQQITAYYSDFTASIAEESVWYHRFSKILYTGGTIRIGKDTQYLARNLGIDYIPFKSLPSTYDYSQQARLYVPTETSGFKELNSSQFVDFISQTVQKLARQEHKSILVLFSSHEMLQKVYQKIHYQLLLEGIEVLGQGISGSREKIMKRFVNSNHNILLGTDSFWEGVDIPGQALEIIIVARLPFESPERPFVKEKYQFLKDNGIDSFSKYALPKASLRLRQGLGRLIRSEEDKGVLIVLDRRLVKAKYGQRMIKALPADLPLLELSLTETLADIQEFL</sequence>
<name>A0A429ZNY2_9ENTE</name>
<dbReference type="EC" id="3.1.-.-" evidence="10 11"/>
<dbReference type="InterPro" id="IPR006555">
    <property type="entry name" value="ATP-dep_Helicase_C"/>
</dbReference>
<keyword evidence="2" id="KW-0548">Nucleotidyltransferase</keyword>
<dbReference type="InterPro" id="IPR036397">
    <property type="entry name" value="RNaseH_sf"/>
</dbReference>
<evidence type="ECO:0000259" key="12">
    <source>
        <dbReference type="PROSITE" id="PS51193"/>
    </source>
</evidence>
<evidence type="ECO:0000256" key="2">
    <source>
        <dbReference type="ARBA" id="ARBA00022695"/>
    </source>
</evidence>
<feature type="binding site" evidence="10">
    <location>
        <begin position="292"/>
        <end position="299"/>
    </location>
    <ligand>
        <name>ATP</name>
        <dbReference type="ChEBI" id="CHEBI:30616"/>
    </ligand>
</feature>
<evidence type="ECO:0000256" key="1">
    <source>
        <dbReference type="ARBA" id="ARBA00022679"/>
    </source>
</evidence>
<feature type="short sequence motif" description="DEAH box" evidence="10">
    <location>
        <begin position="470"/>
        <end position="473"/>
    </location>
</feature>
<keyword evidence="3" id="KW-0235">DNA replication</keyword>
<evidence type="ECO:0000256" key="3">
    <source>
        <dbReference type="ARBA" id="ARBA00022705"/>
    </source>
</evidence>
<dbReference type="InterPro" id="IPR001650">
    <property type="entry name" value="Helicase_C-like"/>
</dbReference>
<dbReference type="NCBIfam" id="TIGR01407">
    <property type="entry name" value="dinG_rel"/>
    <property type="match status" value="1"/>
</dbReference>
<proteinExistence type="inferred from homology"/>
<evidence type="ECO:0000313" key="14">
    <source>
        <dbReference type="EMBL" id="RST95404.1"/>
    </source>
</evidence>
<keyword evidence="5 10" id="KW-0547">Nucleotide-binding</keyword>
<comment type="function">
    <text evidence="10 11">3'-5' exonuclease.</text>
</comment>
<evidence type="ECO:0000256" key="5">
    <source>
        <dbReference type="ARBA" id="ARBA00022741"/>
    </source>
</evidence>
<evidence type="ECO:0000256" key="8">
    <source>
        <dbReference type="ARBA" id="ARBA00022840"/>
    </source>
</evidence>
<dbReference type="PROSITE" id="PS51193">
    <property type="entry name" value="HELICASE_ATP_BIND_2"/>
    <property type="match status" value="1"/>
</dbReference>
<evidence type="ECO:0000256" key="6">
    <source>
        <dbReference type="ARBA" id="ARBA00022801"/>
    </source>
</evidence>
<keyword evidence="4 10" id="KW-0540">Nuclease</keyword>
<dbReference type="NCBIfam" id="TIGR00573">
    <property type="entry name" value="dnaq"/>
    <property type="match status" value="1"/>
</dbReference>
<dbReference type="GO" id="GO:0003678">
    <property type="term" value="F:DNA helicase activity"/>
    <property type="evidence" value="ECO:0007669"/>
    <property type="project" value="TreeGrafter"/>
</dbReference>
<dbReference type="GO" id="GO:0003677">
    <property type="term" value="F:DNA binding"/>
    <property type="evidence" value="ECO:0007669"/>
    <property type="project" value="InterPro"/>
</dbReference>
<dbReference type="PANTHER" id="PTHR11472">
    <property type="entry name" value="DNA REPAIR DEAD HELICASE RAD3/XP-D SUBFAMILY MEMBER"/>
    <property type="match status" value="1"/>
</dbReference>
<keyword evidence="8 10" id="KW-0067">ATP-binding</keyword>
<keyword evidence="15" id="KW-1185">Reference proteome</keyword>
<dbReference type="Gene3D" id="3.30.420.10">
    <property type="entry name" value="Ribonuclease H-like superfamily/Ribonuclease H"/>
    <property type="match status" value="1"/>
</dbReference>
<dbReference type="InterPro" id="IPR012337">
    <property type="entry name" value="RNaseH-like_sf"/>
</dbReference>
<dbReference type="InterPro" id="IPR045028">
    <property type="entry name" value="DinG/Rad3-like"/>
</dbReference>
<dbReference type="GO" id="GO:0016818">
    <property type="term" value="F:hydrolase activity, acting on acid anhydrides, in phosphorus-containing anhydrides"/>
    <property type="evidence" value="ECO:0007669"/>
    <property type="project" value="InterPro"/>
</dbReference>
<dbReference type="GO" id="GO:0003887">
    <property type="term" value="F:DNA-directed DNA polymerase activity"/>
    <property type="evidence" value="ECO:0007669"/>
    <property type="project" value="UniProtKB-KW"/>
</dbReference>
<evidence type="ECO:0000313" key="15">
    <source>
        <dbReference type="Proteomes" id="UP000287239"/>
    </source>
</evidence>
<dbReference type="InterPro" id="IPR013520">
    <property type="entry name" value="Ribonucl_H"/>
</dbReference>
<dbReference type="InterPro" id="IPR014013">
    <property type="entry name" value="Helic_SF1/SF2_ATP-bd_DinG/Rad3"/>
</dbReference>
<dbReference type="InterPro" id="IPR027417">
    <property type="entry name" value="P-loop_NTPase"/>
</dbReference>
<accession>A0A429ZNY2</accession>
<gene>
    <name evidence="10 11" type="primary">dinG</name>
    <name evidence="14" type="ORF">CBF35_07550</name>
</gene>
<dbReference type="HAMAP" id="MF_02206">
    <property type="entry name" value="DinG_exonucl"/>
    <property type="match status" value="1"/>
</dbReference>
<dbReference type="SUPFAM" id="SSF52540">
    <property type="entry name" value="P-loop containing nucleoside triphosphate hydrolases"/>
    <property type="match status" value="1"/>
</dbReference>
<dbReference type="RefSeq" id="WP_126779701.1">
    <property type="nucleotide sequence ID" value="NZ_NGJU01000010.1"/>
</dbReference>
<dbReference type="GO" id="GO:0006260">
    <property type="term" value="P:DNA replication"/>
    <property type="evidence" value="ECO:0007669"/>
    <property type="project" value="UniProtKB-KW"/>
</dbReference>
<dbReference type="SMART" id="SM00479">
    <property type="entry name" value="EXOIII"/>
    <property type="match status" value="1"/>
</dbReference>
<keyword evidence="1" id="KW-0808">Transferase</keyword>
<dbReference type="EMBL" id="NGJU01000010">
    <property type="protein sequence ID" value="RST95404.1"/>
    <property type="molecule type" value="Genomic_DNA"/>
</dbReference>
<dbReference type="GO" id="GO:0008408">
    <property type="term" value="F:3'-5' exonuclease activity"/>
    <property type="evidence" value="ECO:0007669"/>
    <property type="project" value="UniProtKB-UniRule"/>
</dbReference>
<comment type="similarity">
    <text evidence="10 11">Belongs to the helicase family. DinG subfamily. Type 2 sub-subfamily.</text>
</comment>
<dbReference type="OrthoDB" id="9803913at2"/>
<keyword evidence="6 10" id="KW-0378">Hydrolase</keyword>
<dbReference type="Gene3D" id="3.40.50.300">
    <property type="entry name" value="P-loop containing nucleotide triphosphate hydrolases"/>
    <property type="match status" value="2"/>
</dbReference>
<evidence type="ECO:0000256" key="4">
    <source>
        <dbReference type="ARBA" id="ARBA00022722"/>
    </source>
</evidence>
<dbReference type="FunFam" id="3.30.420.10:FF:000045">
    <property type="entry name" value="3'-5' exonuclease DinG"/>
    <property type="match status" value="1"/>
</dbReference>
<evidence type="ECO:0000256" key="11">
    <source>
        <dbReference type="RuleBase" id="RU364106"/>
    </source>
</evidence>
<evidence type="ECO:0000256" key="7">
    <source>
        <dbReference type="ARBA" id="ARBA00022839"/>
    </source>
</evidence>
<comment type="caution">
    <text evidence="14">The sequence shown here is derived from an EMBL/GenBank/DDBJ whole genome shotgun (WGS) entry which is preliminary data.</text>
</comment>
<protein>
    <recommendedName>
        <fullName evidence="10 11">3'-5' exonuclease DinG</fullName>
        <ecNumber evidence="10 11">3.1.-.-</ecNumber>
    </recommendedName>
</protein>
<evidence type="ECO:0000259" key="13">
    <source>
        <dbReference type="PROSITE" id="PS51194"/>
    </source>
</evidence>
<dbReference type="Pfam" id="PF13307">
    <property type="entry name" value="Helicase_C_2"/>
    <property type="match status" value="1"/>
</dbReference>
<evidence type="ECO:0000256" key="10">
    <source>
        <dbReference type="HAMAP-Rule" id="MF_02206"/>
    </source>
</evidence>
<dbReference type="Proteomes" id="UP000287239">
    <property type="component" value="Unassembled WGS sequence"/>
</dbReference>
<keyword evidence="7 10" id="KW-0269">Exonuclease</keyword>
<dbReference type="InterPro" id="IPR006310">
    <property type="entry name" value="DinG"/>
</dbReference>
<dbReference type="SMART" id="SM00491">
    <property type="entry name" value="HELICc2"/>
    <property type="match status" value="1"/>
</dbReference>
<dbReference type="AlphaFoldDB" id="A0A429ZNY2"/>
<dbReference type="GeneID" id="98568219"/>
<feature type="domain" description="Helicase ATP-binding" evidence="12">
    <location>
        <begin position="247"/>
        <end position="516"/>
    </location>
</feature>
<feature type="domain" description="Helicase C-terminal" evidence="13">
    <location>
        <begin position="736"/>
        <end position="919"/>
    </location>
</feature>
<dbReference type="PROSITE" id="PS51194">
    <property type="entry name" value="HELICASE_CTER"/>
    <property type="match status" value="1"/>
</dbReference>
<dbReference type="GO" id="GO:0005524">
    <property type="term" value="F:ATP binding"/>
    <property type="evidence" value="ECO:0007669"/>
    <property type="project" value="UniProtKB-UniRule"/>
</dbReference>
<dbReference type="SUPFAM" id="SSF53098">
    <property type="entry name" value="Ribonuclease H-like"/>
    <property type="match status" value="1"/>
</dbReference>